<dbReference type="InterPro" id="IPR017896">
    <property type="entry name" value="4Fe4S_Fe-S-bd"/>
</dbReference>
<keyword evidence="4" id="KW-0411">Iron-sulfur</keyword>
<evidence type="ECO:0000256" key="2">
    <source>
        <dbReference type="ARBA" id="ARBA00022723"/>
    </source>
</evidence>
<dbReference type="STRING" id="589924.Ferp_1006"/>
<keyword evidence="3" id="KW-0408">Iron</keyword>
<dbReference type="Proteomes" id="UP000002613">
    <property type="component" value="Chromosome"/>
</dbReference>
<accession>D3RXF5</accession>
<dbReference type="AlphaFoldDB" id="D3RXF5"/>
<keyword evidence="2" id="KW-0479">Metal-binding</keyword>
<reference evidence="7" key="1">
    <citation type="submission" date="2010-02" db="EMBL/GenBank/DDBJ databases">
        <title>Complete sequence of Ferroglobus placidus DSM 10642.</title>
        <authorList>
            <consortium name="US DOE Joint Genome Institute"/>
            <person name="Lucas S."/>
            <person name="Copeland A."/>
            <person name="Lapidus A."/>
            <person name="Cheng J.-F."/>
            <person name="Bruce D."/>
            <person name="Goodwin L."/>
            <person name="Pitluck S."/>
            <person name="Saunders E."/>
            <person name="Brettin T."/>
            <person name="Detter J.C."/>
            <person name="Han C."/>
            <person name="Tapia R."/>
            <person name="Larimer F."/>
            <person name="Land M."/>
            <person name="Hauser L."/>
            <person name="Kyrpides N."/>
            <person name="Ivanova N."/>
            <person name="Holmes D."/>
            <person name="Lovley D."/>
            <person name="Kyrpides N."/>
            <person name="Anderson I.J."/>
            <person name="Woyke T."/>
        </authorList>
    </citation>
    <scope>NUCLEOTIDE SEQUENCE [LARGE SCALE GENOMIC DNA]</scope>
    <source>
        <strain evidence="7">DSM 10642 / AEDII12DO</strain>
    </source>
</reference>
<dbReference type="PROSITE" id="PS00198">
    <property type="entry name" value="4FE4S_FER_1"/>
    <property type="match status" value="1"/>
</dbReference>
<dbReference type="PANTHER" id="PTHR43177:SF3">
    <property type="entry name" value="PROTEIN NRFC HOMOLOG"/>
    <property type="match status" value="1"/>
</dbReference>
<protein>
    <submittedName>
        <fullName evidence="6">4Fe-4S ferredoxin iron-sulfur binding domain protein</fullName>
    </submittedName>
</protein>
<dbReference type="GO" id="GO:0046872">
    <property type="term" value="F:metal ion binding"/>
    <property type="evidence" value="ECO:0007669"/>
    <property type="project" value="UniProtKB-KW"/>
</dbReference>
<dbReference type="HOGENOM" id="CLU_043374_2_1_2"/>
<dbReference type="eggNOG" id="arCOG01500">
    <property type="taxonomic scope" value="Archaea"/>
</dbReference>
<dbReference type="EMBL" id="CP001899">
    <property type="protein sequence ID" value="ADC65168.1"/>
    <property type="molecule type" value="Genomic_DNA"/>
</dbReference>
<dbReference type="PANTHER" id="PTHR43177">
    <property type="entry name" value="PROTEIN NRFC"/>
    <property type="match status" value="1"/>
</dbReference>
<keyword evidence="7" id="KW-1185">Reference proteome</keyword>
<organism evidence="6 7">
    <name type="scientific">Ferroglobus placidus (strain DSM 10642 / AEDII12DO)</name>
    <dbReference type="NCBI Taxonomy" id="589924"/>
    <lineage>
        <taxon>Archaea</taxon>
        <taxon>Methanobacteriati</taxon>
        <taxon>Methanobacteriota</taxon>
        <taxon>Archaeoglobi</taxon>
        <taxon>Archaeoglobales</taxon>
        <taxon>Archaeoglobaceae</taxon>
        <taxon>Ferroglobus</taxon>
    </lineage>
</organism>
<feature type="domain" description="4Fe-4S ferredoxin-type" evidence="5">
    <location>
        <begin position="80"/>
        <end position="109"/>
    </location>
</feature>
<reference evidence="6 7" key="2">
    <citation type="journal article" date="2011" name="Stand. Genomic Sci.">
        <title>Complete genome sequence of Ferroglobus placidus AEDII12DO.</title>
        <authorList>
            <person name="Anderson I."/>
            <person name="Risso C."/>
            <person name="Holmes D."/>
            <person name="Lucas S."/>
            <person name="Copeland A."/>
            <person name="Lapidus A."/>
            <person name="Cheng J.F."/>
            <person name="Bruce D."/>
            <person name="Goodwin L."/>
            <person name="Pitluck S."/>
            <person name="Saunders E."/>
            <person name="Brettin T."/>
            <person name="Detter J.C."/>
            <person name="Han C."/>
            <person name="Tapia R."/>
            <person name="Larimer F."/>
            <person name="Land M."/>
            <person name="Hauser L."/>
            <person name="Woyke T."/>
            <person name="Lovley D."/>
            <person name="Kyrpides N."/>
            <person name="Ivanova N."/>
        </authorList>
    </citation>
    <scope>NUCLEOTIDE SEQUENCE [LARGE SCALE GENOMIC DNA]</scope>
    <source>
        <strain evidence="7">DSM 10642 / AEDII12DO</strain>
    </source>
</reference>
<evidence type="ECO:0000259" key="5">
    <source>
        <dbReference type="PROSITE" id="PS51379"/>
    </source>
</evidence>
<dbReference type="PaxDb" id="589924-Ferp_1006"/>
<dbReference type="Gene3D" id="3.30.70.20">
    <property type="match status" value="2"/>
</dbReference>
<gene>
    <name evidence="6" type="ordered locus">Ferp_1006</name>
</gene>
<keyword evidence="1" id="KW-0004">4Fe-4S</keyword>
<dbReference type="GO" id="GO:0016491">
    <property type="term" value="F:oxidoreductase activity"/>
    <property type="evidence" value="ECO:0007669"/>
    <property type="project" value="UniProtKB-ARBA"/>
</dbReference>
<dbReference type="InterPro" id="IPR017900">
    <property type="entry name" value="4Fe4S_Fe_S_CS"/>
</dbReference>
<proteinExistence type="predicted"/>
<name>D3RXF5_FERPA</name>
<dbReference type="KEGG" id="fpl:Ferp_1006"/>
<evidence type="ECO:0000256" key="1">
    <source>
        <dbReference type="ARBA" id="ARBA00022485"/>
    </source>
</evidence>
<evidence type="ECO:0000256" key="3">
    <source>
        <dbReference type="ARBA" id="ARBA00023004"/>
    </source>
</evidence>
<dbReference type="InterPro" id="IPR050954">
    <property type="entry name" value="ET_IronSulfur_Cluster-Binding"/>
</dbReference>
<dbReference type="RefSeq" id="WP_012965511.1">
    <property type="nucleotide sequence ID" value="NC_013849.1"/>
</dbReference>
<dbReference type="SUPFAM" id="SSF54862">
    <property type="entry name" value="4Fe-4S ferredoxins"/>
    <property type="match status" value="1"/>
</dbReference>
<dbReference type="Pfam" id="PF13247">
    <property type="entry name" value="Fer4_11"/>
    <property type="match status" value="1"/>
</dbReference>
<evidence type="ECO:0000313" key="6">
    <source>
        <dbReference type="EMBL" id="ADC65168.1"/>
    </source>
</evidence>
<sequence length="187" mass="20916">MPLKFLADVYRSPCIKCRGCEAICRNYNQVPEGVYRIKVVTINEGKPGQMNIPLQCLHCNDPPCMKVCPVNAIWKREEDGIVLVKKDICIGCGYCASACPFGAPQFRKGGVMGLDGKMDKCTYCVQPYDPKDEKGKEIVREPKPRCAIVCPTGTIVAGEQKDIVEMMRKRAAEKMAIGELERIFLFF</sequence>
<evidence type="ECO:0000313" key="7">
    <source>
        <dbReference type="Proteomes" id="UP000002613"/>
    </source>
</evidence>
<dbReference type="OrthoDB" id="2837at2157"/>
<dbReference type="PROSITE" id="PS51379">
    <property type="entry name" value="4FE4S_FER_2"/>
    <property type="match status" value="2"/>
</dbReference>
<feature type="domain" description="4Fe-4S ferredoxin-type" evidence="5">
    <location>
        <begin position="46"/>
        <end position="78"/>
    </location>
</feature>
<dbReference type="GO" id="GO:0051539">
    <property type="term" value="F:4 iron, 4 sulfur cluster binding"/>
    <property type="evidence" value="ECO:0007669"/>
    <property type="project" value="UniProtKB-KW"/>
</dbReference>
<dbReference type="GeneID" id="8778516"/>
<evidence type="ECO:0000256" key="4">
    <source>
        <dbReference type="ARBA" id="ARBA00023014"/>
    </source>
</evidence>